<keyword evidence="1" id="KW-0812">Transmembrane</keyword>
<evidence type="ECO:0000313" key="3">
    <source>
        <dbReference type="Proteomes" id="UP001228504"/>
    </source>
</evidence>
<dbReference type="Proteomes" id="UP001228504">
    <property type="component" value="Unassembled WGS sequence"/>
</dbReference>
<sequence length="55" mass="6608">MNMRQELIDMFFSFFMLAAIITIIFPELSKWKVIVLVLGVNLFINYKIKYILNTY</sequence>
<dbReference type="RefSeq" id="WP_307486726.1">
    <property type="nucleotide sequence ID" value="NZ_JAUSUF010000007.1"/>
</dbReference>
<protein>
    <submittedName>
        <fullName evidence="2">Uncharacterized protein</fullName>
    </submittedName>
</protein>
<keyword evidence="3" id="KW-1185">Reference proteome</keyword>
<feature type="transmembrane region" description="Helical" evidence="1">
    <location>
        <begin position="31"/>
        <end position="48"/>
    </location>
</feature>
<evidence type="ECO:0000313" key="2">
    <source>
        <dbReference type="EMBL" id="MDQ0150192.1"/>
    </source>
</evidence>
<reference evidence="2 3" key="1">
    <citation type="submission" date="2023-07" db="EMBL/GenBank/DDBJ databases">
        <title>Genomic Encyclopedia of Type Strains, Phase IV (KMG-IV): sequencing the most valuable type-strain genomes for metagenomic binning, comparative biology and taxonomic classification.</title>
        <authorList>
            <person name="Goeker M."/>
        </authorList>
    </citation>
    <scope>NUCLEOTIDE SEQUENCE [LARGE SCALE GENOMIC DNA]</scope>
    <source>
        <strain evidence="2 3">DSM 20694</strain>
    </source>
</reference>
<accession>A0ABT9UV59</accession>
<gene>
    <name evidence="2" type="ORF">J2S18_002130</name>
</gene>
<organism evidence="2 3">
    <name type="scientific">Eubacterium multiforme</name>
    <dbReference type="NCBI Taxonomy" id="83339"/>
    <lineage>
        <taxon>Bacteria</taxon>
        <taxon>Bacillati</taxon>
        <taxon>Bacillota</taxon>
        <taxon>Clostridia</taxon>
        <taxon>Eubacteriales</taxon>
        <taxon>Eubacteriaceae</taxon>
        <taxon>Eubacterium</taxon>
    </lineage>
</organism>
<feature type="transmembrane region" description="Helical" evidence="1">
    <location>
        <begin position="7"/>
        <end position="25"/>
    </location>
</feature>
<dbReference type="EMBL" id="JAUSUF010000007">
    <property type="protein sequence ID" value="MDQ0150192.1"/>
    <property type="molecule type" value="Genomic_DNA"/>
</dbReference>
<evidence type="ECO:0000256" key="1">
    <source>
        <dbReference type="SAM" id="Phobius"/>
    </source>
</evidence>
<keyword evidence="1" id="KW-1133">Transmembrane helix</keyword>
<comment type="caution">
    <text evidence="2">The sequence shown here is derived from an EMBL/GenBank/DDBJ whole genome shotgun (WGS) entry which is preliminary data.</text>
</comment>
<keyword evidence="1" id="KW-0472">Membrane</keyword>
<proteinExistence type="predicted"/>
<name>A0ABT9UV59_9FIRM</name>